<sequence length="414" mass="45558">MNAPAEHASIARQHLIDPEICIRCNTCEEICPVDAITHDTRNYVVNFDTCNGCLACISPCPTGAIDSWRNVEQAKPFTLTEQFSWDLLPDTTALDQLEATVMGAAELPAVVQQITEVATAGQGGPALAPWSASHPYVNIYSPASPVTATVTGNYRLTADDASSDIHHIVLDFGTTPFPVLEGQSIGIIPPGTDERGKPHLLRMYSVASPRDGERPHYNNLSLTVKRVTEDHEGKPARGVASNYVCDLKKGDKVQVTGPYGATYLMPNHPGSSIMMICTGTGSAPMRAMTERRRRRMNHNEGGELLLFFGARAPAELPYFGPLQKLPKDFIEINFAFSRVPGEPKKYVQDSIRERADKVFAMLNDDNCYIYICGLKGMEAGVLEAFRDICRANGADWDQLRPQLLSKARFHVETY</sequence>
<evidence type="ECO:0000256" key="4">
    <source>
        <dbReference type="ARBA" id="ARBA00022827"/>
    </source>
</evidence>
<keyword evidence="8" id="KW-0411">Iron-sulfur</keyword>
<dbReference type="Pfam" id="PF00175">
    <property type="entry name" value="NAD_binding_1"/>
    <property type="match status" value="1"/>
</dbReference>
<keyword evidence="2 9" id="KW-0285">Flavoprotein</keyword>
<reference evidence="12 13" key="1">
    <citation type="submission" date="2019-12" db="EMBL/GenBank/DDBJ databases">
        <title>Comparative genomics gives insights into the taxonomy of the Azoarcus-Aromatoleum group and reveals separate origins of nif in the plant-associated Azoarcus and non-plant-associated Aromatoleum sub-groups.</title>
        <authorList>
            <person name="Lafos M."/>
            <person name="Maluk M."/>
            <person name="Batista M."/>
            <person name="Junghare M."/>
            <person name="Carmona M."/>
            <person name="Faoro H."/>
            <person name="Cruz L.M."/>
            <person name="Battistoni F."/>
            <person name="De Souza E."/>
            <person name="Pedrosa F."/>
            <person name="Chen W.-M."/>
            <person name="Poole P.S."/>
            <person name="Dixon R.A."/>
            <person name="James E.K."/>
        </authorList>
    </citation>
    <scope>NUCLEOTIDE SEQUENCE [LARGE SCALE GENOMIC DNA]</scope>
    <source>
        <strain evidence="12 13">22Lin</strain>
    </source>
</reference>
<evidence type="ECO:0000256" key="3">
    <source>
        <dbReference type="ARBA" id="ARBA00022723"/>
    </source>
</evidence>
<dbReference type="InterPro" id="IPR017896">
    <property type="entry name" value="4Fe4S_Fe-S-bd"/>
</dbReference>
<dbReference type="SUPFAM" id="SSF52343">
    <property type="entry name" value="Ferredoxin reductase-like, C-terminal NADP-linked domain"/>
    <property type="match status" value="1"/>
</dbReference>
<evidence type="ECO:0000256" key="7">
    <source>
        <dbReference type="ARBA" id="ARBA00023004"/>
    </source>
</evidence>
<dbReference type="InterPro" id="IPR017927">
    <property type="entry name" value="FAD-bd_FR_type"/>
</dbReference>
<dbReference type="PIRSF" id="PIRSF501177">
    <property type="entry name" value="BoxA"/>
    <property type="match status" value="1"/>
</dbReference>
<evidence type="ECO:0000256" key="5">
    <source>
        <dbReference type="ARBA" id="ARBA00022857"/>
    </source>
</evidence>
<dbReference type="CDD" id="cd06208">
    <property type="entry name" value="CYPOR_like_FNR"/>
    <property type="match status" value="1"/>
</dbReference>
<dbReference type="PROSITE" id="PS51384">
    <property type="entry name" value="FAD_FR"/>
    <property type="match status" value="1"/>
</dbReference>
<dbReference type="Gene3D" id="3.40.50.80">
    <property type="entry name" value="Nucleotide-binding domain of ferredoxin-NADP reductase (FNR) module"/>
    <property type="match status" value="1"/>
</dbReference>
<dbReference type="PRINTS" id="PR00371">
    <property type="entry name" value="FPNCR"/>
</dbReference>
<protein>
    <recommendedName>
        <fullName evidence="9">Benzoyl-CoA oxygenase component A</fullName>
        <ecNumber evidence="9">1.14.13.208</ecNumber>
    </recommendedName>
</protein>
<dbReference type="SUPFAM" id="SSF54862">
    <property type="entry name" value="4Fe-4S ferredoxins"/>
    <property type="match status" value="1"/>
</dbReference>
<organism evidence="12 13">
    <name type="scientific">Aromatoleum diolicum</name>
    <dbReference type="NCBI Taxonomy" id="75796"/>
    <lineage>
        <taxon>Bacteria</taxon>
        <taxon>Pseudomonadati</taxon>
        <taxon>Pseudomonadota</taxon>
        <taxon>Betaproteobacteria</taxon>
        <taxon>Rhodocyclales</taxon>
        <taxon>Rhodocyclaceae</taxon>
        <taxon>Aromatoleum</taxon>
    </lineage>
</organism>
<dbReference type="Gene3D" id="3.30.70.20">
    <property type="match status" value="1"/>
</dbReference>
<dbReference type="Pfam" id="PF14697">
    <property type="entry name" value="Fer4_21"/>
    <property type="match status" value="1"/>
</dbReference>
<evidence type="ECO:0000256" key="2">
    <source>
        <dbReference type="ARBA" id="ARBA00022630"/>
    </source>
</evidence>
<keyword evidence="6 9" id="KW-0560">Oxidoreductase</keyword>
<keyword evidence="3" id="KW-0479">Metal-binding</keyword>
<evidence type="ECO:0000313" key="12">
    <source>
        <dbReference type="EMBL" id="NMG75779.1"/>
    </source>
</evidence>
<dbReference type="GO" id="GO:0016491">
    <property type="term" value="F:oxidoreductase activity"/>
    <property type="evidence" value="ECO:0007669"/>
    <property type="project" value="UniProtKB-KW"/>
</dbReference>
<keyword evidence="7" id="KW-0408">Iron</keyword>
<evidence type="ECO:0000259" key="11">
    <source>
        <dbReference type="PROSITE" id="PS51384"/>
    </source>
</evidence>
<dbReference type="PIRSF" id="PIRSF000361">
    <property type="entry name" value="Frd-NADP+_RD"/>
    <property type="match status" value="1"/>
</dbReference>
<feature type="domain" description="4Fe-4S ferredoxin-type" evidence="10">
    <location>
        <begin position="43"/>
        <end position="70"/>
    </location>
</feature>
<dbReference type="InterPro" id="IPR001709">
    <property type="entry name" value="Flavoprot_Pyr_Nucl_cyt_Rdtase"/>
</dbReference>
<dbReference type="EC" id="1.14.13.208" evidence="9"/>
<keyword evidence="5 9" id="KW-0521">NADP</keyword>
<name>A0ABX1QF12_9RHOO</name>
<dbReference type="InterPro" id="IPR001433">
    <property type="entry name" value="OxRdtase_FAD/NAD-bd"/>
</dbReference>
<dbReference type="PROSITE" id="PS51379">
    <property type="entry name" value="4FE4S_FER_2"/>
    <property type="match status" value="2"/>
</dbReference>
<comment type="subunit">
    <text evidence="9">Homodimer.</text>
</comment>
<dbReference type="EMBL" id="WTVQ01000021">
    <property type="protein sequence ID" value="NMG75779.1"/>
    <property type="molecule type" value="Genomic_DNA"/>
</dbReference>
<keyword evidence="4 9" id="KW-0274">FAD</keyword>
<evidence type="ECO:0000259" key="10">
    <source>
        <dbReference type="PROSITE" id="PS51379"/>
    </source>
</evidence>
<evidence type="ECO:0000256" key="1">
    <source>
        <dbReference type="ARBA" id="ARBA00001974"/>
    </source>
</evidence>
<dbReference type="InterPro" id="IPR017938">
    <property type="entry name" value="Riboflavin_synthase-like_b-brl"/>
</dbReference>
<evidence type="ECO:0000256" key="9">
    <source>
        <dbReference type="PIRNR" id="PIRNR000361"/>
    </source>
</evidence>
<dbReference type="PANTHER" id="PTHR43314">
    <property type="match status" value="1"/>
</dbReference>
<comment type="catalytic activity">
    <reaction evidence="9">
        <text>benzoyl-CoA + NADPH + O2 + H(+) = 2,3-epoxy-2,3-dihydrobenzoyl-CoA + NADP(+) + H2O</text>
        <dbReference type="Rhea" id="RHEA:48312"/>
        <dbReference type="ChEBI" id="CHEBI:15377"/>
        <dbReference type="ChEBI" id="CHEBI:15378"/>
        <dbReference type="ChEBI" id="CHEBI:15379"/>
        <dbReference type="ChEBI" id="CHEBI:57369"/>
        <dbReference type="ChEBI" id="CHEBI:57783"/>
        <dbReference type="ChEBI" id="CHEBI:58349"/>
        <dbReference type="ChEBI" id="CHEBI:88118"/>
        <dbReference type="EC" id="1.14.13.208"/>
    </reaction>
</comment>
<dbReference type="InterPro" id="IPR039261">
    <property type="entry name" value="FNR_nucleotide-bd"/>
</dbReference>
<dbReference type="RefSeq" id="WP_169260933.1">
    <property type="nucleotide sequence ID" value="NZ_WTVQ01000021.1"/>
</dbReference>
<comment type="cofactor">
    <cofactor evidence="1">
        <name>FAD</name>
        <dbReference type="ChEBI" id="CHEBI:57692"/>
    </cofactor>
</comment>
<dbReference type="InterPro" id="IPR015701">
    <property type="entry name" value="FNR"/>
</dbReference>
<comment type="caution">
    <text evidence="12">The sequence shown here is derived from an EMBL/GenBank/DDBJ whole genome shotgun (WGS) entry which is preliminary data.</text>
</comment>
<evidence type="ECO:0000256" key="6">
    <source>
        <dbReference type="ARBA" id="ARBA00023002"/>
    </source>
</evidence>
<proteinExistence type="predicted"/>
<dbReference type="Proteomes" id="UP000648984">
    <property type="component" value="Unassembled WGS sequence"/>
</dbReference>
<dbReference type="PROSITE" id="PS00198">
    <property type="entry name" value="4FE4S_FER_1"/>
    <property type="match status" value="2"/>
</dbReference>
<feature type="domain" description="4Fe-4S ferredoxin-type" evidence="10">
    <location>
        <begin position="12"/>
        <end position="41"/>
    </location>
</feature>
<feature type="domain" description="FAD-binding FR-type" evidence="11">
    <location>
        <begin position="143"/>
        <end position="265"/>
    </location>
</feature>
<dbReference type="InterPro" id="IPR017900">
    <property type="entry name" value="4Fe4S_Fe_S_CS"/>
</dbReference>
<keyword evidence="13" id="KW-1185">Reference proteome</keyword>
<gene>
    <name evidence="12" type="primary">boxA</name>
    <name evidence="12" type="ORF">GPA25_13510</name>
</gene>
<dbReference type="Gene3D" id="2.40.30.10">
    <property type="entry name" value="Translation factors"/>
    <property type="match status" value="1"/>
</dbReference>
<dbReference type="SUPFAM" id="SSF63380">
    <property type="entry name" value="Riboflavin synthase domain-like"/>
    <property type="match status" value="1"/>
</dbReference>
<evidence type="ECO:0000313" key="13">
    <source>
        <dbReference type="Proteomes" id="UP000648984"/>
    </source>
</evidence>
<accession>A0ABX1QF12</accession>
<dbReference type="NCBIfam" id="TIGR03224">
    <property type="entry name" value="benzo_boxA"/>
    <property type="match status" value="1"/>
</dbReference>
<dbReference type="InterPro" id="IPR017634">
    <property type="entry name" value="Benzoyl_CoA_Oase_BoxA"/>
</dbReference>
<evidence type="ECO:0000256" key="8">
    <source>
        <dbReference type="ARBA" id="ARBA00023014"/>
    </source>
</evidence>